<evidence type="ECO:0000313" key="5">
    <source>
        <dbReference type="EMBL" id="OIW31154.1"/>
    </source>
</evidence>
<dbReference type="PANTHER" id="PTHR10039:SF16">
    <property type="entry name" value="GPI INOSITOL-DEACYLASE"/>
    <property type="match status" value="1"/>
</dbReference>
<dbReference type="Pfam" id="PF22939">
    <property type="entry name" value="WHD_GPIID"/>
    <property type="match status" value="1"/>
</dbReference>
<feature type="domain" description="Nephrocystin 3-like N-terminal" evidence="4">
    <location>
        <begin position="331"/>
        <end position="490"/>
    </location>
</feature>
<dbReference type="SUPFAM" id="SSF50969">
    <property type="entry name" value="YVTN repeat-like/Quinoprotein amine dehydrogenase"/>
    <property type="match status" value="1"/>
</dbReference>
<dbReference type="Gene3D" id="2.130.10.10">
    <property type="entry name" value="YVTN repeat-like/Quinoprotein amine dehydrogenase"/>
    <property type="match status" value="3"/>
</dbReference>
<dbReference type="Pfam" id="PF24883">
    <property type="entry name" value="NPHP3_N"/>
    <property type="match status" value="1"/>
</dbReference>
<dbReference type="InterPro" id="IPR011044">
    <property type="entry name" value="Quino_amine_DH_bsu"/>
</dbReference>
<proteinExistence type="predicted"/>
<dbReference type="SMART" id="SM00320">
    <property type="entry name" value="WD40"/>
    <property type="match status" value="5"/>
</dbReference>
<dbReference type="InterPro" id="IPR001680">
    <property type="entry name" value="WD40_rpt"/>
</dbReference>
<feature type="compositionally biased region" description="Basic and acidic residues" evidence="2">
    <location>
        <begin position="1"/>
        <end position="24"/>
    </location>
</feature>
<dbReference type="InterPro" id="IPR036322">
    <property type="entry name" value="WD40_repeat_dom_sf"/>
</dbReference>
<evidence type="ECO:0000256" key="1">
    <source>
        <dbReference type="ARBA" id="ARBA00022737"/>
    </source>
</evidence>
<feature type="domain" description="GPI inositol-deacylase winged helix" evidence="3">
    <location>
        <begin position="604"/>
        <end position="672"/>
    </location>
</feature>
<evidence type="ECO:0008006" key="7">
    <source>
        <dbReference type="Google" id="ProtNLM"/>
    </source>
</evidence>
<feature type="region of interest" description="Disordered" evidence="2">
    <location>
        <begin position="1"/>
        <end position="30"/>
    </location>
</feature>
<organism evidence="5 6">
    <name type="scientific">Coniochaeta ligniaria NRRL 30616</name>
    <dbReference type="NCBI Taxonomy" id="1408157"/>
    <lineage>
        <taxon>Eukaryota</taxon>
        <taxon>Fungi</taxon>
        <taxon>Dikarya</taxon>
        <taxon>Ascomycota</taxon>
        <taxon>Pezizomycotina</taxon>
        <taxon>Sordariomycetes</taxon>
        <taxon>Sordariomycetidae</taxon>
        <taxon>Coniochaetales</taxon>
        <taxon>Coniochaetaceae</taxon>
        <taxon>Coniochaeta</taxon>
    </lineage>
</organism>
<accession>A0A1J7JTT5</accession>
<keyword evidence="6" id="KW-1185">Reference proteome</keyword>
<sequence length="1586" mass="177027">MRAVHFRDGIPRRRQRSQDRRDDPLGLTVLHAPDPEHRSVDIVFLHGLGGTSLRTWCKNRDLDLLWPGNWLPEDTDLSTARILTFGYNAHFSSKKQQASLTIGDFANDLLFSMKYGGDGDVNMGEVPIIIVAHSLGGLVFKKAFIHGHLNEEYRKIVSSIKAVLFMATPHRGADLAETLNRVLSSSIFGHSPREYIAELAKNSPTIDDLNESFRHHAAKLHIFSFYETLGTSVGPVTTMILGKQSSLLGYQNETSQPLIADHHDVCKFTSPEDPNYKSVRGALRSLVNMLRFSKANDDDTEKDLETVGTWLNVTRPPEEDMAALRSLRKPGTCEDMVSRPEFETWLLSQYPHILWVSAAPGSGKSIQCSFVIDYLKERRAHCSYWFFRYGDAQKRSLANMLRSMAYQMATEDTTYRRALVGLAKSGSQIDKADATTVWRNLFAPKLQLFDHKTYWVVDGLDESESSRAFLELVSNIGSVHCNIGIILFSRPLPTIVQSVQRAKKKVELTELALTDNVKDIRLFLDDEMEDFLAADENFKQHTVDQIAERSHGNFLWASLVTKRVVQCLRPEDVKRVLQDTPDGMDRLYHRMADAIGTLNLDADKYLCEVLLSWAMYSSRPIAVEELTEPYATELGTIMNLKHTVSQICGQFVVINANNQLALVHHTAREYLRTTAVLPFSLESSDVNEKLLLTCLTTLCDSSLRTKLRRKRIPSFLPYASVYWVSHLDRCSFKSDTVLQSIFGFFNGDFPLTWIQYLAISNQLSVLVSVSSSLNSFIRRRRKADALKPPMVHPLAELALLETWAVDLLKMTAKFGSRLVEDPDAIHKCVPPLSPENSILYQKYAKKSAAVMSVSGLSTSDWDDCLARVSNGSDQALHVAVSAQYLAVASESTNGRGTIKLWNSVIFQEVPGFHPDEPICSIAFRPSGSLLACYGLDQTYIWSVEDMTLITSLACPHRERALALQFAPDESYLVVATDLRHVFRLNLDATPSSWLRYPSPLLEETVIPDGAFINSPSSVAFNTECTQVAVAYRGFPLAVWSLDPPEMISRCKRKQKQGHTTSTAWTGVNRVVWHPFDGQVLGIYRDGNIFKWGPMDDSHEEVKQELDATPSEIRCSINGLVFATSDVRGSVKIYDYSQMVLIYKLTSDDIINSIAFSPDGRRFYDLRGTYCNVWEPNCLMRIVDGGSSGDNESVASSESDRRASRLPDSEDTRAMSVLSFSASEAHADSRPAIVTVATCPGNHLLCAYAKDEGTVEVYDMARNIRHVVAHSPFSMGVGHVAMSSTGDYIAYSMHNGRITVKQLDLSSKPGRIKITTRWTEKKPGNRGAIGQLLFDNARKRLFVCGSEKLQVLGIVDGSVIAEKTVEPAEPAAKWEASTDDPNILLAFTGSAVSAFTWDELELQHAIPIDRSHGTSDLSPSTSLAAETLLPSYHPHAHLVVTSFEEASEKYLTFLLLDTSDLRHRSSLPTQSPPIKVIPAYTYEPSAIRPVQIPPSVARHIEQPVGLLRDGRLVFLDENLWVCTAQVWDPVGRTSTGESSSLTRHFFIPRDWLNSAGMMLCRIQADGTLLCPSKGEIAIIRSDLGTEW</sequence>
<dbReference type="SUPFAM" id="SSF53474">
    <property type="entry name" value="alpha/beta-Hydrolases"/>
    <property type="match status" value="1"/>
</dbReference>
<feature type="region of interest" description="Disordered" evidence="2">
    <location>
        <begin position="1187"/>
        <end position="1209"/>
    </location>
</feature>
<dbReference type="InterPro" id="IPR029058">
    <property type="entry name" value="AB_hydrolase_fold"/>
</dbReference>
<reference evidence="5 6" key="1">
    <citation type="submission" date="2016-10" db="EMBL/GenBank/DDBJ databases">
        <title>Draft genome sequence of Coniochaeta ligniaria NRRL30616, a lignocellulolytic fungus for bioabatement of inhibitors in plant biomass hydrolysates.</title>
        <authorList>
            <consortium name="DOE Joint Genome Institute"/>
            <person name="Jimenez D.J."/>
            <person name="Hector R.E."/>
            <person name="Riley R."/>
            <person name="Sun H."/>
            <person name="Grigoriev I.V."/>
            <person name="Van Elsas J.D."/>
            <person name="Nichols N.N."/>
        </authorList>
    </citation>
    <scope>NUCLEOTIDE SEQUENCE [LARGE SCALE GENOMIC DNA]</scope>
    <source>
        <strain evidence="5 6">NRRL 30616</strain>
    </source>
</reference>
<dbReference type="InterPro" id="IPR027417">
    <property type="entry name" value="P-loop_NTPase"/>
</dbReference>
<feature type="compositionally biased region" description="Basic and acidic residues" evidence="2">
    <location>
        <begin position="1197"/>
        <end position="1209"/>
    </location>
</feature>
<gene>
    <name evidence="5" type="ORF">CONLIGDRAFT_653742</name>
</gene>
<protein>
    <recommendedName>
        <fullName evidence="7">DUF676 domain-containing protein</fullName>
    </recommendedName>
</protein>
<dbReference type="EMBL" id="KV875096">
    <property type="protein sequence ID" value="OIW31154.1"/>
    <property type="molecule type" value="Genomic_DNA"/>
</dbReference>
<evidence type="ECO:0000259" key="3">
    <source>
        <dbReference type="Pfam" id="PF22939"/>
    </source>
</evidence>
<dbReference type="InterPro" id="IPR056884">
    <property type="entry name" value="NPHP3-like_N"/>
</dbReference>
<keyword evidence="1" id="KW-0677">Repeat</keyword>
<evidence type="ECO:0000256" key="2">
    <source>
        <dbReference type="SAM" id="MobiDB-lite"/>
    </source>
</evidence>
<evidence type="ECO:0000259" key="4">
    <source>
        <dbReference type="Pfam" id="PF24883"/>
    </source>
</evidence>
<dbReference type="InterPro" id="IPR015943">
    <property type="entry name" value="WD40/YVTN_repeat-like_dom_sf"/>
</dbReference>
<dbReference type="Gene3D" id="3.40.50.1820">
    <property type="entry name" value="alpha/beta hydrolase"/>
    <property type="match status" value="1"/>
</dbReference>
<dbReference type="InterPro" id="IPR054471">
    <property type="entry name" value="GPIID_WHD"/>
</dbReference>
<dbReference type="PANTHER" id="PTHR10039">
    <property type="entry name" value="AMELOGENIN"/>
    <property type="match status" value="1"/>
</dbReference>
<dbReference type="Gene3D" id="3.40.50.300">
    <property type="entry name" value="P-loop containing nucleotide triphosphate hydrolases"/>
    <property type="match status" value="1"/>
</dbReference>
<dbReference type="Proteomes" id="UP000182658">
    <property type="component" value="Unassembled WGS sequence"/>
</dbReference>
<dbReference type="InParanoid" id="A0A1J7JTT5"/>
<evidence type="ECO:0000313" key="6">
    <source>
        <dbReference type="Proteomes" id="UP000182658"/>
    </source>
</evidence>
<dbReference type="OrthoDB" id="1658288at2759"/>
<name>A0A1J7JTT5_9PEZI</name>
<dbReference type="SUPFAM" id="SSF50978">
    <property type="entry name" value="WD40 repeat-like"/>
    <property type="match status" value="1"/>
</dbReference>
<dbReference type="SUPFAM" id="SSF52540">
    <property type="entry name" value="P-loop containing nucleoside triphosphate hydrolases"/>
    <property type="match status" value="1"/>
</dbReference>